<keyword evidence="8" id="KW-0472">Membrane</keyword>
<keyword evidence="5" id="KW-0547">Nucleotide-binding</keyword>
<accession>A0ABV8QXF2</accession>
<dbReference type="Gene3D" id="3.30.565.10">
    <property type="entry name" value="Histidine kinase-like ATPase, C-terminal domain"/>
    <property type="match status" value="1"/>
</dbReference>
<evidence type="ECO:0000313" key="11">
    <source>
        <dbReference type="Proteomes" id="UP001595907"/>
    </source>
</evidence>
<evidence type="ECO:0000259" key="9">
    <source>
        <dbReference type="Pfam" id="PF07568"/>
    </source>
</evidence>
<sequence length="560" mass="64766">MTPIKYYIPLLLVVLLSNCKQKPLKLSNPTAYTKDCTQVVNYIVKGNKVYAEKSGYEAFAKSMLFYDSAYQIAQKSNDTLLIGASYFALGRAYDAWNKDPQKTIAYYSLAAKYYEKLPDRLYRALYLKHLVAHAYDKVHDSANTVNTINQLYNQIKVLPDSILKTLDFTTEMALICTEVKNYDLATHILTDISSKIDIKNDPETYDYLNHYYLTKARLAVYNDKLTHSPYIDSLEKVLQNTKNISDSNYYIENLRELFRATNNTNKWQLYSDLNRQTFYKLNAPTGILSMQKTINQIENSAIQREIELRKEQVKTRNTYGAVLLLFLLIISALTIFLYQRGKEIKKSRNQLYNSNKDLASKNLQNELLNKEIHHRIKNNLQIILSLVYMQERNTDTDEVKNNMQSIRLRIESISNLHQQLMEQTDNIDLNKYVQLLVTNVSNLLGDEKKIINHLQIQSIQVSQKISFPLGLIINEWITNSVKYAKPTNDYLELFINIYNGNNQITVQYHDNGIAQTQKPITKSLGLDIVQLLCSQLNAQLTTNPQNIFDYTLQIPLSDGE</sequence>
<dbReference type="PANTHER" id="PTHR41523">
    <property type="entry name" value="TWO-COMPONENT SYSTEM SENSOR PROTEIN"/>
    <property type="match status" value="1"/>
</dbReference>
<dbReference type="Pfam" id="PF07568">
    <property type="entry name" value="HisKA_2"/>
    <property type="match status" value="1"/>
</dbReference>
<comment type="caution">
    <text evidence="10">The sequence shown here is derived from an EMBL/GenBank/DDBJ whole genome shotgun (WGS) entry which is preliminary data.</text>
</comment>
<feature type="transmembrane region" description="Helical" evidence="8">
    <location>
        <begin position="319"/>
        <end position="338"/>
    </location>
</feature>
<proteinExistence type="predicted"/>
<dbReference type="Proteomes" id="UP001595907">
    <property type="component" value="Unassembled WGS sequence"/>
</dbReference>
<evidence type="ECO:0000256" key="6">
    <source>
        <dbReference type="ARBA" id="ARBA00022777"/>
    </source>
</evidence>
<keyword evidence="8" id="KW-1133">Transmembrane helix</keyword>
<dbReference type="InterPro" id="IPR036890">
    <property type="entry name" value="HATPase_C_sf"/>
</dbReference>
<dbReference type="EC" id="2.7.13.3" evidence="2"/>
<comment type="catalytic activity">
    <reaction evidence="1">
        <text>ATP + protein L-histidine = ADP + protein N-phospho-L-histidine.</text>
        <dbReference type="EC" id="2.7.13.3"/>
    </reaction>
</comment>
<dbReference type="Gene3D" id="3.30.450.20">
    <property type="entry name" value="PAS domain"/>
    <property type="match status" value="1"/>
</dbReference>
<dbReference type="PANTHER" id="PTHR41523:SF8">
    <property type="entry name" value="ETHYLENE RESPONSE SENSOR PROTEIN"/>
    <property type="match status" value="1"/>
</dbReference>
<keyword evidence="4 10" id="KW-0808">Transferase</keyword>
<reference evidence="11" key="1">
    <citation type="journal article" date="2019" name="Int. J. Syst. Evol. Microbiol.">
        <title>The Global Catalogue of Microorganisms (GCM) 10K type strain sequencing project: providing services to taxonomists for standard genome sequencing and annotation.</title>
        <authorList>
            <consortium name="The Broad Institute Genomics Platform"/>
            <consortium name="The Broad Institute Genome Sequencing Center for Infectious Disease"/>
            <person name="Wu L."/>
            <person name="Ma J."/>
        </authorList>
    </citation>
    <scope>NUCLEOTIDE SEQUENCE [LARGE SCALE GENOMIC DNA]</scope>
    <source>
        <strain evidence="11">CECT 8289</strain>
    </source>
</reference>
<evidence type="ECO:0000256" key="2">
    <source>
        <dbReference type="ARBA" id="ARBA00012438"/>
    </source>
</evidence>
<evidence type="ECO:0000256" key="5">
    <source>
        <dbReference type="ARBA" id="ARBA00022741"/>
    </source>
</evidence>
<keyword evidence="11" id="KW-1185">Reference proteome</keyword>
<evidence type="ECO:0000256" key="1">
    <source>
        <dbReference type="ARBA" id="ARBA00000085"/>
    </source>
</evidence>
<dbReference type="Gene3D" id="1.25.40.10">
    <property type="entry name" value="Tetratricopeptide repeat domain"/>
    <property type="match status" value="1"/>
</dbReference>
<dbReference type="EMBL" id="JBHSCZ010000004">
    <property type="protein sequence ID" value="MFC4263749.1"/>
    <property type="molecule type" value="Genomic_DNA"/>
</dbReference>
<dbReference type="RefSeq" id="WP_379710733.1">
    <property type="nucleotide sequence ID" value="NZ_JBHSCZ010000004.1"/>
</dbReference>
<dbReference type="GO" id="GO:0004673">
    <property type="term" value="F:protein histidine kinase activity"/>
    <property type="evidence" value="ECO:0007669"/>
    <property type="project" value="UniProtKB-EC"/>
</dbReference>
<keyword evidence="8" id="KW-0812">Transmembrane</keyword>
<feature type="domain" description="Signal transduction histidine kinase subgroup 2 dimerisation and phosphoacceptor" evidence="9">
    <location>
        <begin position="371"/>
        <end position="442"/>
    </location>
</feature>
<keyword evidence="7" id="KW-0067">ATP-binding</keyword>
<keyword evidence="6 10" id="KW-0418">Kinase</keyword>
<protein>
    <recommendedName>
        <fullName evidence="2">histidine kinase</fullName>
        <ecNumber evidence="2">2.7.13.3</ecNumber>
    </recommendedName>
</protein>
<dbReference type="InterPro" id="IPR011990">
    <property type="entry name" value="TPR-like_helical_dom_sf"/>
</dbReference>
<evidence type="ECO:0000313" key="10">
    <source>
        <dbReference type="EMBL" id="MFC4263749.1"/>
    </source>
</evidence>
<evidence type="ECO:0000256" key="4">
    <source>
        <dbReference type="ARBA" id="ARBA00022679"/>
    </source>
</evidence>
<name>A0ABV8QXF2_9BACT</name>
<evidence type="ECO:0000256" key="7">
    <source>
        <dbReference type="ARBA" id="ARBA00022840"/>
    </source>
</evidence>
<gene>
    <name evidence="10" type="ORF">ACFOWM_12710</name>
</gene>
<evidence type="ECO:0000256" key="3">
    <source>
        <dbReference type="ARBA" id="ARBA00022553"/>
    </source>
</evidence>
<dbReference type="InterPro" id="IPR011495">
    <property type="entry name" value="Sig_transdc_His_kin_sub2_dim/P"/>
</dbReference>
<evidence type="ECO:0000256" key="8">
    <source>
        <dbReference type="SAM" id="Phobius"/>
    </source>
</evidence>
<organism evidence="10 11">
    <name type="scientific">Ferruginibacter yonginensis</name>
    <dbReference type="NCBI Taxonomy" id="1310416"/>
    <lineage>
        <taxon>Bacteria</taxon>
        <taxon>Pseudomonadati</taxon>
        <taxon>Bacteroidota</taxon>
        <taxon>Chitinophagia</taxon>
        <taxon>Chitinophagales</taxon>
        <taxon>Chitinophagaceae</taxon>
        <taxon>Ferruginibacter</taxon>
    </lineage>
</organism>
<dbReference type="SUPFAM" id="SSF55874">
    <property type="entry name" value="ATPase domain of HSP90 chaperone/DNA topoisomerase II/histidine kinase"/>
    <property type="match status" value="1"/>
</dbReference>
<keyword evidence="3" id="KW-0597">Phosphoprotein</keyword>